<dbReference type="Pfam" id="PF00069">
    <property type="entry name" value="Pkinase"/>
    <property type="match status" value="1"/>
</dbReference>
<keyword evidence="1" id="KW-0732">Signal</keyword>
<evidence type="ECO:0000313" key="4">
    <source>
        <dbReference type="Proteomes" id="UP000789595"/>
    </source>
</evidence>
<comment type="caution">
    <text evidence="3">The sequence shown here is derived from an EMBL/GenBank/DDBJ whole genome shotgun (WGS) entry which is preliminary data.</text>
</comment>
<protein>
    <recommendedName>
        <fullName evidence="2">Protein kinase domain-containing protein</fullName>
    </recommendedName>
</protein>
<organism evidence="3 4">
    <name type="scientific">Pelagomonas calceolata</name>
    <dbReference type="NCBI Taxonomy" id="35677"/>
    <lineage>
        <taxon>Eukaryota</taxon>
        <taxon>Sar</taxon>
        <taxon>Stramenopiles</taxon>
        <taxon>Ochrophyta</taxon>
        <taxon>Pelagophyceae</taxon>
        <taxon>Pelagomonadales</taxon>
        <taxon>Pelagomonadaceae</taxon>
        <taxon>Pelagomonas</taxon>
    </lineage>
</organism>
<dbReference type="EMBL" id="CAKKNE010000005">
    <property type="protein sequence ID" value="CAH0377850.1"/>
    <property type="molecule type" value="Genomic_DNA"/>
</dbReference>
<dbReference type="SUPFAM" id="SSF56112">
    <property type="entry name" value="Protein kinase-like (PK-like)"/>
    <property type="match status" value="1"/>
</dbReference>
<sequence length="740" mass="78048">CNQLLQATGPSFAMRLASLCVLVAQAAALSAPRPRVAVVGPAGDTVADAVAVRLNDADVTRCTDGSAGYVDAAVVCADGGEEKLSALAERCAGARAIVLVAPAGAADEDDGFSLPNPLKLLDGAAETNDVDEVAERCRNGGARVAVVRHGPLFGAGARDADVVAFSQGLRRAPTLVDDFGRRGARVVSVQQNEDKQDQFLSTGTWLGLGDMDAARSDVQAREGKAEPQTPARRGAVADAAAATIRRFQDLPGTVEFEVRSGSGSTSPSPEEWDAMVLAVCRERSSPEAMAKQLLSTKIWDPAQLGDWLRTEWGPKALMSVDATLAIRGARPVAFEAPSVQAEASGQLGALRWETLEDDGIKIAGRLTFTLSDNVLRATRDGGRELSGEAELVDNLIDAVDDFGRSRCADVQVKAMEEMAPEVFAAQEAALVEEAAPAPVVEAPAPAPAPAAAAPVAAAPAEVAPAAQRRGLASIIALTSEDHDGCDLDEIVAAADRAFSQEASDEERRAMWSIDEGIDISDVRNLRKRVLQRLERDDCSDRRERAAVAIANACLQGSSARFQLEASVADQFAEAFGATWCYVVGVAILALAAIGASSSIDRFVAEPLLGSRTERVPCACRICDGRLNLDDKVGEGGFGSVWRCKGEGVVVKLVRVDLERDVNALKGVLDEARHLLELRHDHVVAYYDTFVHRAVKGSPLIDDTSTIADFACIAMEDCEGGSLLDHVAASGVPFPLDVVVE</sequence>
<dbReference type="OrthoDB" id="339325at2759"/>
<gene>
    <name evidence="3" type="ORF">PECAL_5P23700</name>
</gene>
<dbReference type="GO" id="GO:0004672">
    <property type="term" value="F:protein kinase activity"/>
    <property type="evidence" value="ECO:0007669"/>
    <property type="project" value="InterPro"/>
</dbReference>
<feature type="chain" id="PRO_5035153257" description="Protein kinase domain-containing protein" evidence="1">
    <location>
        <begin position="29"/>
        <end position="740"/>
    </location>
</feature>
<dbReference type="AlphaFoldDB" id="A0A8J2SYW7"/>
<evidence type="ECO:0000256" key="1">
    <source>
        <dbReference type="SAM" id="SignalP"/>
    </source>
</evidence>
<dbReference type="Proteomes" id="UP000789595">
    <property type="component" value="Unassembled WGS sequence"/>
</dbReference>
<feature type="non-terminal residue" evidence="3">
    <location>
        <position position="1"/>
    </location>
</feature>
<proteinExistence type="predicted"/>
<evidence type="ECO:0000313" key="3">
    <source>
        <dbReference type="EMBL" id="CAH0377850.1"/>
    </source>
</evidence>
<feature type="domain" description="Protein kinase" evidence="2">
    <location>
        <begin position="626"/>
        <end position="740"/>
    </location>
</feature>
<dbReference type="GO" id="GO:0005524">
    <property type="term" value="F:ATP binding"/>
    <property type="evidence" value="ECO:0007669"/>
    <property type="project" value="InterPro"/>
</dbReference>
<name>A0A8J2SYW7_9STRA</name>
<feature type="signal peptide" evidence="1">
    <location>
        <begin position="1"/>
        <end position="28"/>
    </location>
</feature>
<feature type="non-terminal residue" evidence="3">
    <location>
        <position position="740"/>
    </location>
</feature>
<reference evidence="3" key="1">
    <citation type="submission" date="2021-11" db="EMBL/GenBank/DDBJ databases">
        <authorList>
            <consortium name="Genoscope - CEA"/>
            <person name="William W."/>
        </authorList>
    </citation>
    <scope>NUCLEOTIDE SEQUENCE</scope>
</reference>
<dbReference type="InterPro" id="IPR000719">
    <property type="entry name" value="Prot_kinase_dom"/>
</dbReference>
<dbReference type="InterPro" id="IPR011009">
    <property type="entry name" value="Kinase-like_dom_sf"/>
</dbReference>
<accession>A0A8J2SYW7</accession>
<dbReference type="Gene3D" id="1.10.510.10">
    <property type="entry name" value="Transferase(Phosphotransferase) domain 1"/>
    <property type="match status" value="1"/>
</dbReference>
<keyword evidence="4" id="KW-1185">Reference proteome</keyword>
<evidence type="ECO:0000259" key="2">
    <source>
        <dbReference type="PROSITE" id="PS50011"/>
    </source>
</evidence>
<dbReference type="PROSITE" id="PS50011">
    <property type="entry name" value="PROTEIN_KINASE_DOM"/>
    <property type="match status" value="1"/>
</dbReference>